<reference evidence="3 4" key="1">
    <citation type="submission" date="2016-10" db="EMBL/GenBank/DDBJ databases">
        <authorList>
            <person name="de Groot N.N."/>
        </authorList>
    </citation>
    <scope>NUCLEOTIDE SEQUENCE [LARGE SCALE GENOMIC DNA]</scope>
    <source>
        <strain evidence="3 4">LMG 27731</strain>
    </source>
</reference>
<accession>A0A1I7ENP3</accession>
<evidence type="ECO:0000256" key="1">
    <source>
        <dbReference type="SAM" id="Phobius"/>
    </source>
</evidence>
<feature type="transmembrane region" description="Helical" evidence="1">
    <location>
        <begin position="44"/>
        <end position="63"/>
    </location>
</feature>
<protein>
    <submittedName>
        <fullName evidence="3">Uncharacterized protein</fullName>
    </submittedName>
</protein>
<keyword evidence="1" id="KW-1133">Transmembrane helix</keyword>
<feature type="transmembrane region" description="Helical" evidence="1">
    <location>
        <begin position="75"/>
        <end position="99"/>
    </location>
</feature>
<sequence length="205" mass="21645">MTQCRSLNLVSLVLMALVAFGVSGEVYAQDATIAAAAAAASAAQYASAASASALAASSAAAPAASAQVADVHKSVVTLIVVGSIAFGIVSIAIVLWLAYLIRAIFWMEAAKDKSDRWRRYLMRLPLGAPEGSVRALITVFIVVFGFVMLALQHDLQIDNANAIAGFVGTRRRRSNIHRSHNRFLHSSFYKTETPATASATGPPVI</sequence>
<feature type="chain" id="PRO_5011699965" evidence="2">
    <location>
        <begin position="29"/>
        <end position="205"/>
    </location>
</feature>
<evidence type="ECO:0000256" key="2">
    <source>
        <dbReference type="SAM" id="SignalP"/>
    </source>
</evidence>
<keyword evidence="2" id="KW-0732">Signal</keyword>
<gene>
    <name evidence="3" type="ORF">SAMN05192563_10383</name>
</gene>
<organism evidence="3 4">
    <name type="scientific">Paraburkholderia aspalathi</name>
    <dbReference type="NCBI Taxonomy" id="1324617"/>
    <lineage>
        <taxon>Bacteria</taxon>
        <taxon>Pseudomonadati</taxon>
        <taxon>Pseudomonadota</taxon>
        <taxon>Betaproteobacteria</taxon>
        <taxon>Burkholderiales</taxon>
        <taxon>Burkholderiaceae</taxon>
        <taxon>Paraburkholderia</taxon>
    </lineage>
</organism>
<feature type="signal peptide" evidence="2">
    <location>
        <begin position="1"/>
        <end position="28"/>
    </location>
</feature>
<dbReference type="EMBL" id="FPBH01000038">
    <property type="protein sequence ID" value="SFU25531.1"/>
    <property type="molecule type" value="Genomic_DNA"/>
</dbReference>
<evidence type="ECO:0000313" key="4">
    <source>
        <dbReference type="Proteomes" id="UP000198844"/>
    </source>
</evidence>
<dbReference type="AlphaFoldDB" id="A0A1I7ENP3"/>
<feature type="transmembrane region" description="Helical" evidence="1">
    <location>
        <begin position="131"/>
        <end position="151"/>
    </location>
</feature>
<evidence type="ECO:0000313" key="3">
    <source>
        <dbReference type="EMBL" id="SFU25531.1"/>
    </source>
</evidence>
<name>A0A1I7ENP3_9BURK</name>
<dbReference type="Proteomes" id="UP000198844">
    <property type="component" value="Unassembled WGS sequence"/>
</dbReference>
<proteinExistence type="predicted"/>
<keyword evidence="1" id="KW-0812">Transmembrane</keyword>
<keyword evidence="1" id="KW-0472">Membrane</keyword>